<dbReference type="Proteomes" id="UP000276776">
    <property type="component" value="Unassembled WGS sequence"/>
</dbReference>
<gene>
    <name evidence="1" type="ORF">TCLT_LOCUS5617</name>
</gene>
<sequence>MNFPLRCYKLYFDLPILPTKKLYERAHNPSPYLRRYRLPTVNSSATVAAYEELLSPVDNCAKLAYISALNCQNKQFCIAKPTSPNMDNMPPHNDPNKLTTDQAKSFLTSGTLFKNSTPLDRGNPWISSNKNSAIDFEFRFVATELKKRSDEYDTIMSDLTFNEGAIINEASEESN</sequence>
<dbReference type="WBParaSite" id="TCLT_0000562801-mRNA-1">
    <property type="protein sequence ID" value="TCLT_0000562801-mRNA-1"/>
    <property type="gene ID" value="TCLT_0000562801"/>
</dbReference>
<reference evidence="1 2" key="2">
    <citation type="submission" date="2018-11" db="EMBL/GenBank/DDBJ databases">
        <authorList>
            <consortium name="Pathogen Informatics"/>
        </authorList>
    </citation>
    <scope>NUCLEOTIDE SEQUENCE [LARGE SCALE GENOMIC DNA]</scope>
</reference>
<evidence type="ECO:0000313" key="3">
    <source>
        <dbReference type="WBParaSite" id="TCLT_0000562801-mRNA-1"/>
    </source>
</evidence>
<proteinExistence type="predicted"/>
<evidence type="ECO:0000313" key="2">
    <source>
        <dbReference type="Proteomes" id="UP000276776"/>
    </source>
</evidence>
<dbReference type="OMA" id="IDFEFRF"/>
<name>A0A0N5CYU1_THECL</name>
<reference evidence="3" key="1">
    <citation type="submission" date="2017-02" db="UniProtKB">
        <authorList>
            <consortium name="WormBaseParasite"/>
        </authorList>
    </citation>
    <scope>IDENTIFICATION</scope>
</reference>
<protein>
    <submittedName>
        <fullName evidence="1 3">Uncharacterized protein</fullName>
    </submittedName>
</protein>
<keyword evidence="2" id="KW-1185">Reference proteome</keyword>
<organism evidence="3">
    <name type="scientific">Thelazia callipaeda</name>
    <name type="common">Oriental eyeworm</name>
    <name type="synonym">Parasitic nematode</name>
    <dbReference type="NCBI Taxonomy" id="103827"/>
    <lineage>
        <taxon>Eukaryota</taxon>
        <taxon>Metazoa</taxon>
        <taxon>Ecdysozoa</taxon>
        <taxon>Nematoda</taxon>
        <taxon>Chromadorea</taxon>
        <taxon>Rhabditida</taxon>
        <taxon>Spirurina</taxon>
        <taxon>Spiruromorpha</taxon>
        <taxon>Thelazioidea</taxon>
        <taxon>Thelaziidae</taxon>
        <taxon>Thelazia</taxon>
    </lineage>
</organism>
<accession>A0A0N5CYU1</accession>
<dbReference type="AlphaFoldDB" id="A0A0N5CYU1"/>
<dbReference type="OrthoDB" id="5873448at2759"/>
<evidence type="ECO:0000313" key="1">
    <source>
        <dbReference type="EMBL" id="VDN02882.1"/>
    </source>
</evidence>
<dbReference type="EMBL" id="UYYF01004351">
    <property type="protein sequence ID" value="VDN02882.1"/>
    <property type="molecule type" value="Genomic_DNA"/>
</dbReference>